<keyword evidence="3" id="KW-0238">DNA-binding</keyword>
<dbReference type="Pfam" id="PF17762">
    <property type="entry name" value="HTH_ParB"/>
    <property type="match status" value="1"/>
</dbReference>
<evidence type="ECO:0000259" key="4">
    <source>
        <dbReference type="SMART" id="SM00470"/>
    </source>
</evidence>
<dbReference type="InterPro" id="IPR004437">
    <property type="entry name" value="ParB/RepB/Spo0J"/>
</dbReference>
<dbReference type="EMBL" id="MGHD01000008">
    <property type="protein sequence ID" value="OGM60142.1"/>
    <property type="molecule type" value="Genomic_DNA"/>
</dbReference>
<dbReference type="Pfam" id="PF02195">
    <property type="entry name" value="ParB_N"/>
    <property type="match status" value="1"/>
</dbReference>
<dbReference type="PANTHER" id="PTHR33375:SF1">
    <property type="entry name" value="CHROMOSOME-PARTITIONING PROTEIN PARB-RELATED"/>
    <property type="match status" value="1"/>
</dbReference>
<dbReference type="SUPFAM" id="SSF110849">
    <property type="entry name" value="ParB/Sulfiredoxin"/>
    <property type="match status" value="1"/>
</dbReference>
<evidence type="ECO:0000313" key="6">
    <source>
        <dbReference type="Proteomes" id="UP000176404"/>
    </source>
</evidence>
<dbReference type="InterPro" id="IPR041468">
    <property type="entry name" value="HTH_ParB/Spo0J"/>
</dbReference>
<comment type="caution">
    <text evidence="5">The sequence shown here is derived from an EMBL/GenBank/DDBJ whole genome shotgun (WGS) entry which is preliminary data.</text>
</comment>
<evidence type="ECO:0000313" key="5">
    <source>
        <dbReference type="EMBL" id="OGM60142.1"/>
    </source>
</evidence>
<sequence length="278" mass="31128">MVEEITQIDVNELQANPLQPRGVITPESLVDLVDSIREHGILEPLVVAKTPAGIQIIAGERRWRAAKLAGLTHVPAIIRETSPIGMLEMALVENVQRVDLNPLDRAKGFEKLQTDFGLATSEIAVRISKSVSYVSNSLRLLTLPDALKDGLLSGLISEGHARALAAIDDQPLMVEAYKIILRESGSVRRAEELARRMKYQSKQEVRGIKKDQLRIISEETDKMQEDMEKALRKGSDDKTVSLKLIRTRRETRVNIFLKGGLEETEEKLQKFYNAIISI</sequence>
<dbReference type="InterPro" id="IPR050336">
    <property type="entry name" value="Chromosome_partition/occlusion"/>
</dbReference>
<dbReference type="NCBIfam" id="TIGR00180">
    <property type="entry name" value="parB_part"/>
    <property type="match status" value="1"/>
</dbReference>
<dbReference type="InterPro" id="IPR036086">
    <property type="entry name" value="ParB/Sulfiredoxin_sf"/>
</dbReference>
<keyword evidence="2" id="KW-0159">Chromosome partition</keyword>
<dbReference type="FunFam" id="3.90.1530.30:FF:000001">
    <property type="entry name" value="Chromosome partitioning protein ParB"/>
    <property type="match status" value="1"/>
</dbReference>
<feature type="domain" description="ParB-like N-terminal" evidence="4">
    <location>
        <begin position="6"/>
        <end position="95"/>
    </location>
</feature>
<evidence type="ECO:0000256" key="1">
    <source>
        <dbReference type="ARBA" id="ARBA00006295"/>
    </source>
</evidence>
<dbReference type="SUPFAM" id="SSF109709">
    <property type="entry name" value="KorB DNA-binding domain-like"/>
    <property type="match status" value="1"/>
</dbReference>
<dbReference type="SMART" id="SM00470">
    <property type="entry name" value="ParB"/>
    <property type="match status" value="1"/>
</dbReference>
<protein>
    <recommendedName>
        <fullName evidence="4">ParB-like N-terminal domain-containing protein</fullName>
    </recommendedName>
</protein>
<dbReference type="STRING" id="1802517.A2892_02995"/>
<proteinExistence type="inferred from homology"/>
<dbReference type="InterPro" id="IPR003115">
    <property type="entry name" value="ParB_N"/>
</dbReference>
<dbReference type="GO" id="GO:0007059">
    <property type="term" value="P:chromosome segregation"/>
    <property type="evidence" value="ECO:0007669"/>
    <property type="project" value="UniProtKB-KW"/>
</dbReference>
<name>A0A1F8B7X0_9BACT</name>
<dbReference type="Gene3D" id="3.90.1530.10">
    <property type="entry name" value="Conserved hypothetical protein from pyrococcus furiosus pfu- 392566-001, ParB domain"/>
    <property type="match status" value="1"/>
</dbReference>
<dbReference type="AlphaFoldDB" id="A0A1F8B7X0"/>
<dbReference type="PANTHER" id="PTHR33375">
    <property type="entry name" value="CHROMOSOME-PARTITIONING PROTEIN PARB-RELATED"/>
    <property type="match status" value="1"/>
</dbReference>
<reference evidence="5 6" key="1">
    <citation type="journal article" date="2016" name="Nat. Commun.">
        <title>Thousands of microbial genomes shed light on interconnected biogeochemical processes in an aquifer system.</title>
        <authorList>
            <person name="Anantharaman K."/>
            <person name="Brown C.T."/>
            <person name="Hug L.A."/>
            <person name="Sharon I."/>
            <person name="Castelle C.J."/>
            <person name="Probst A.J."/>
            <person name="Thomas B.C."/>
            <person name="Singh A."/>
            <person name="Wilkins M.J."/>
            <person name="Karaoz U."/>
            <person name="Brodie E.L."/>
            <person name="Williams K.H."/>
            <person name="Hubbard S.S."/>
            <person name="Banfield J.F."/>
        </authorList>
    </citation>
    <scope>NUCLEOTIDE SEQUENCE [LARGE SCALE GENOMIC DNA]</scope>
</reference>
<gene>
    <name evidence="5" type="ORF">A2892_02995</name>
</gene>
<dbReference type="GO" id="GO:0003677">
    <property type="term" value="F:DNA binding"/>
    <property type="evidence" value="ECO:0007669"/>
    <property type="project" value="UniProtKB-KW"/>
</dbReference>
<dbReference type="Gene3D" id="1.10.10.2830">
    <property type="match status" value="1"/>
</dbReference>
<dbReference type="FunFam" id="1.10.10.2830:FF:000001">
    <property type="entry name" value="Chromosome partitioning protein ParB"/>
    <property type="match status" value="1"/>
</dbReference>
<dbReference type="Proteomes" id="UP000176404">
    <property type="component" value="Unassembled WGS sequence"/>
</dbReference>
<evidence type="ECO:0000256" key="3">
    <source>
        <dbReference type="ARBA" id="ARBA00023125"/>
    </source>
</evidence>
<comment type="similarity">
    <text evidence="1">Belongs to the ParB family.</text>
</comment>
<evidence type="ECO:0000256" key="2">
    <source>
        <dbReference type="ARBA" id="ARBA00022829"/>
    </source>
</evidence>
<organism evidence="5 6">
    <name type="scientific">Candidatus Woesebacteria bacterium RIFCSPLOWO2_01_FULL_39_10b</name>
    <dbReference type="NCBI Taxonomy" id="1802517"/>
    <lineage>
        <taxon>Bacteria</taxon>
        <taxon>Candidatus Woeseibacteriota</taxon>
    </lineage>
</organism>
<accession>A0A1F8B7X0</accession>
<dbReference type="GO" id="GO:0005694">
    <property type="term" value="C:chromosome"/>
    <property type="evidence" value="ECO:0007669"/>
    <property type="project" value="TreeGrafter"/>
</dbReference>
<dbReference type="CDD" id="cd16393">
    <property type="entry name" value="SPO0J_N"/>
    <property type="match status" value="1"/>
</dbReference>